<dbReference type="Pfam" id="PF00159">
    <property type="entry name" value="Hormone_3"/>
    <property type="match status" value="1"/>
</dbReference>
<reference evidence="9" key="1">
    <citation type="submission" date="2025-08" db="UniProtKB">
        <authorList>
            <consortium name="RefSeq"/>
        </authorList>
    </citation>
    <scope>IDENTIFICATION</scope>
</reference>
<dbReference type="GO" id="GO:0005184">
    <property type="term" value="F:neuropeptide hormone activity"/>
    <property type="evidence" value="ECO:0007669"/>
    <property type="project" value="TreeGrafter"/>
</dbReference>
<feature type="chain" id="PRO_5027996102" evidence="7">
    <location>
        <begin position="30"/>
        <end position="111"/>
    </location>
</feature>
<comment type="subcellular location">
    <subcellularLocation>
        <location evidence="1">Secreted</location>
    </subcellularLocation>
</comment>
<gene>
    <name evidence="9" type="primary">Ppy</name>
</gene>
<dbReference type="CTD" id="5539"/>
<feature type="signal peptide" evidence="7">
    <location>
        <begin position="1"/>
        <end position="29"/>
    </location>
</feature>
<dbReference type="PANTHER" id="PTHR10533">
    <property type="entry name" value="NEUROPEPTIDE Y/PANCREATIC HORMONE/PEPTIDE YY"/>
    <property type="match status" value="1"/>
</dbReference>
<sequence>MVAARCCPLLLLLLCTCMALLPPPPGAQGAPLEPVYPGDDATPEQMAQYAAEMRRHINMLTRLRYGKSAEQDPLAFATAPGGFHRLLLAQLPTAKRETRAPVSATRSRVRG</sequence>
<dbReference type="GO" id="GO:0007631">
    <property type="term" value="P:feeding behavior"/>
    <property type="evidence" value="ECO:0007669"/>
    <property type="project" value="TreeGrafter"/>
</dbReference>
<dbReference type="OrthoDB" id="9901897at2759"/>
<dbReference type="AlphaFoldDB" id="A0A6P3EXI7"/>
<dbReference type="InterPro" id="IPR001955">
    <property type="entry name" value="Pancreatic_hormone-like"/>
</dbReference>
<accession>A0A6P3EXI7</accession>
<dbReference type="SMART" id="SM00309">
    <property type="entry name" value="PAH"/>
    <property type="match status" value="1"/>
</dbReference>
<evidence type="ECO:0000256" key="4">
    <source>
        <dbReference type="ARBA" id="ARBA00022815"/>
    </source>
</evidence>
<dbReference type="CDD" id="cd00126">
    <property type="entry name" value="PAH"/>
    <property type="match status" value="1"/>
</dbReference>
<dbReference type="Gene3D" id="6.10.250.900">
    <property type="match status" value="1"/>
</dbReference>
<evidence type="ECO:0000256" key="7">
    <source>
        <dbReference type="SAM" id="SignalP"/>
    </source>
</evidence>
<comment type="similarity">
    <text evidence="2 6">Belongs to the NPY family.</text>
</comment>
<keyword evidence="3" id="KW-0964">Secreted</keyword>
<keyword evidence="8" id="KW-1185">Reference proteome</keyword>
<dbReference type="PRINTS" id="PR00278">
    <property type="entry name" value="PANCHORMONE"/>
</dbReference>
<protein>
    <submittedName>
        <fullName evidence="9">Pancreatic prohormone</fullName>
    </submittedName>
</protein>
<organism evidence="8 9">
    <name type="scientific">Octodon degus</name>
    <name type="common">Degu</name>
    <name type="synonym">Sciurus degus</name>
    <dbReference type="NCBI Taxonomy" id="10160"/>
    <lineage>
        <taxon>Eukaryota</taxon>
        <taxon>Metazoa</taxon>
        <taxon>Chordata</taxon>
        <taxon>Craniata</taxon>
        <taxon>Vertebrata</taxon>
        <taxon>Euteleostomi</taxon>
        <taxon>Mammalia</taxon>
        <taxon>Eutheria</taxon>
        <taxon>Euarchontoglires</taxon>
        <taxon>Glires</taxon>
        <taxon>Rodentia</taxon>
        <taxon>Hystricomorpha</taxon>
        <taxon>Octodontidae</taxon>
        <taxon>Octodon</taxon>
    </lineage>
</organism>
<comment type="function">
    <text evidence="5">Hormone secreted by pancreatic cells that acts as a regulator of pancreatic and gastrointestinal functions probably by signaling through the G protein-coupled receptor NPY4R2.</text>
</comment>
<dbReference type="FunCoup" id="A0A6P3EXI7">
    <property type="interactions" value="424"/>
</dbReference>
<dbReference type="Proteomes" id="UP000515203">
    <property type="component" value="Unplaced"/>
</dbReference>
<keyword evidence="7" id="KW-0732">Signal</keyword>
<dbReference type="GO" id="GO:0005615">
    <property type="term" value="C:extracellular space"/>
    <property type="evidence" value="ECO:0007669"/>
    <property type="project" value="TreeGrafter"/>
</dbReference>
<evidence type="ECO:0000256" key="5">
    <source>
        <dbReference type="ARBA" id="ARBA00037168"/>
    </source>
</evidence>
<dbReference type="GO" id="GO:0007218">
    <property type="term" value="P:neuropeptide signaling pathway"/>
    <property type="evidence" value="ECO:0007669"/>
    <property type="project" value="TreeGrafter"/>
</dbReference>
<evidence type="ECO:0000256" key="1">
    <source>
        <dbReference type="ARBA" id="ARBA00004613"/>
    </source>
</evidence>
<dbReference type="GO" id="GO:0031841">
    <property type="term" value="F:neuropeptide Y receptor binding"/>
    <property type="evidence" value="ECO:0007669"/>
    <property type="project" value="TreeGrafter"/>
</dbReference>
<evidence type="ECO:0000313" key="8">
    <source>
        <dbReference type="Proteomes" id="UP000515203"/>
    </source>
</evidence>
<dbReference type="InParanoid" id="A0A6P3EXI7"/>
<dbReference type="RefSeq" id="XP_004633985.1">
    <property type="nucleotide sequence ID" value="XM_004633928.1"/>
</dbReference>
<proteinExistence type="inferred from homology"/>
<evidence type="ECO:0000256" key="2">
    <source>
        <dbReference type="ARBA" id="ARBA00010022"/>
    </source>
</evidence>
<evidence type="ECO:0000313" key="9">
    <source>
        <dbReference type="RefSeq" id="XP_004633985.1"/>
    </source>
</evidence>
<dbReference type="PANTHER" id="PTHR10533:SF2">
    <property type="entry name" value="PANCREATIC POLYPEPTIDE PROHORMONE"/>
    <property type="match status" value="1"/>
</dbReference>
<dbReference type="GeneID" id="101582997"/>
<dbReference type="PROSITE" id="PS50276">
    <property type="entry name" value="PANCREATIC_HORMONE_2"/>
    <property type="match status" value="1"/>
</dbReference>
<evidence type="ECO:0000256" key="3">
    <source>
        <dbReference type="ARBA" id="ARBA00022525"/>
    </source>
</evidence>
<keyword evidence="4" id="KW-0027">Amidation</keyword>
<evidence type="ECO:0000256" key="6">
    <source>
        <dbReference type="RuleBase" id="RU000656"/>
    </source>
</evidence>
<name>A0A6P3EXI7_OCTDE</name>